<organism evidence="6 7">
    <name type="scientific">Cuscuta australis</name>
    <dbReference type="NCBI Taxonomy" id="267555"/>
    <lineage>
        <taxon>Eukaryota</taxon>
        <taxon>Viridiplantae</taxon>
        <taxon>Streptophyta</taxon>
        <taxon>Embryophyta</taxon>
        <taxon>Tracheophyta</taxon>
        <taxon>Spermatophyta</taxon>
        <taxon>Magnoliopsida</taxon>
        <taxon>eudicotyledons</taxon>
        <taxon>Gunneridae</taxon>
        <taxon>Pentapetalae</taxon>
        <taxon>asterids</taxon>
        <taxon>lamiids</taxon>
        <taxon>Solanales</taxon>
        <taxon>Convolvulaceae</taxon>
        <taxon>Cuscuteae</taxon>
        <taxon>Cuscuta</taxon>
        <taxon>Cuscuta subgen. Grammica</taxon>
        <taxon>Cuscuta sect. Cleistogrammica</taxon>
    </lineage>
</organism>
<comment type="caution">
    <text evidence="6">The sequence shown here is derived from an EMBL/GenBank/DDBJ whole genome shotgun (WGS) entry which is preliminary data.</text>
</comment>
<evidence type="ECO:0000256" key="2">
    <source>
        <dbReference type="ARBA" id="ARBA00022741"/>
    </source>
</evidence>
<dbReference type="EMBL" id="NQVE01000169">
    <property type="protein sequence ID" value="RAL42542.1"/>
    <property type="molecule type" value="Genomic_DNA"/>
</dbReference>
<feature type="domain" description="Asn/Gln amidotransferase" evidence="5">
    <location>
        <begin position="47"/>
        <end position="184"/>
    </location>
</feature>
<dbReference type="InterPro" id="IPR018027">
    <property type="entry name" value="Asn/Gln_amidotransferase"/>
</dbReference>
<reference evidence="6 7" key="1">
    <citation type="submission" date="2018-06" db="EMBL/GenBank/DDBJ databases">
        <title>The Genome of Cuscuta australis (Dodder) Provides Insight into the Evolution of Plant Parasitism.</title>
        <authorList>
            <person name="Liu H."/>
        </authorList>
    </citation>
    <scope>NUCLEOTIDE SEQUENCE [LARGE SCALE GENOMIC DNA]</scope>
    <source>
        <strain evidence="7">cv. Yunnan</strain>
        <tissue evidence="6">Vines</tissue>
    </source>
</reference>
<dbReference type="GO" id="GO:0005524">
    <property type="term" value="F:ATP binding"/>
    <property type="evidence" value="ECO:0007669"/>
    <property type="project" value="UniProtKB-KW"/>
</dbReference>
<dbReference type="GO" id="GO:0016884">
    <property type="term" value="F:carbon-nitrogen ligase activity, with glutamine as amido-N-donor"/>
    <property type="evidence" value="ECO:0007669"/>
    <property type="project" value="InterPro"/>
</dbReference>
<keyword evidence="2" id="KW-0547">Nucleotide-binding</keyword>
<evidence type="ECO:0000256" key="3">
    <source>
        <dbReference type="ARBA" id="ARBA00022840"/>
    </source>
</evidence>
<evidence type="ECO:0000256" key="4">
    <source>
        <dbReference type="ARBA" id="ARBA00022917"/>
    </source>
</evidence>
<keyword evidence="7" id="KW-1185">Reference proteome</keyword>
<dbReference type="InterPro" id="IPR023168">
    <property type="entry name" value="GatB_Yqey_C_2"/>
</dbReference>
<proteinExistence type="predicted"/>
<gene>
    <name evidence="6" type="ORF">DM860_011160</name>
</gene>
<keyword evidence="3" id="KW-0067">ATP-binding</keyword>
<dbReference type="Pfam" id="PF02637">
    <property type="entry name" value="GatB_Yqey"/>
    <property type="match status" value="1"/>
</dbReference>
<evidence type="ECO:0000313" key="6">
    <source>
        <dbReference type="EMBL" id="RAL42542.1"/>
    </source>
</evidence>
<dbReference type="AlphaFoldDB" id="A0A328D9K0"/>
<sequence>MAANQKEMQIHSRKEIIESKVDSKSKYDYTVVSHNGKGEQPKVSKAAPTTSASVAAVLQPQKCTPVRHSITHQESNKNYIIRINKVGDIRSNTTPTIFDACKEQKTSEKEKIPLLKNMNPVQLSRAQIELLVDKLLKDYPHELHKYRSLAKREFVLLFLEGVATGLCKNRAEPNLLNTVLREKLKKSIFMSNKDNSTRKDGKSFL</sequence>
<keyword evidence="4" id="KW-0648">Protein biosynthesis</keyword>
<dbReference type="Gene3D" id="1.10.10.410">
    <property type="match status" value="1"/>
</dbReference>
<name>A0A328D9K0_9ASTE</name>
<keyword evidence="1" id="KW-0436">Ligase</keyword>
<evidence type="ECO:0000313" key="7">
    <source>
        <dbReference type="Proteomes" id="UP000249390"/>
    </source>
</evidence>
<accession>A0A328D9K0</accession>
<evidence type="ECO:0000256" key="1">
    <source>
        <dbReference type="ARBA" id="ARBA00022598"/>
    </source>
</evidence>
<dbReference type="GO" id="GO:0006412">
    <property type="term" value="P:translation"/>
    <property type="evidence" value="ECO:0007669"/>
    <property type="project" value="UniProtKB-KW"/>
</dbReference>
<protein>
    <recommendedName>
        <fullName evidence="5">Asn/Gln amidotransferase domain-containing protein</fullName>
    </recommendedName>
</protein>
<evidence type="ECO:0000259" key="5">
    <source>
        <dbReference type="Pfam" id="PF02637"/>
    </source>
</evidence>
<dbReference type="Proteomes" id="UP000249390">
    <property type="component" value="Unassembled WGS sequence"/>
</dbReference>